<dbReference type="RefSeq" id="WP_345466104.1">
    <property type="nucleotide sequence ID" value="NZ_BAABRP010000012.1"/>
</dbReference>
<evidence type="ECO:0000313" key="5">
    <source>
        <dbReference type="Proteomes" id="UP001401887"/>
    </source>
</evidence>
<sequence length="336" mass="34686">MSAESRGRGVERADVLPTPRPSILVVGGGLIGAAVAFTLREAGLGVEVLDAGLPGAAWLAGAGLLTPDGERLRGTPLHADALESLRLWPDFARRLEAHSGQPVHLRPGVLRLGAADGGEAVTPPPPHATARATPGEGQVHPPSVVRAALAGLTVTPARVLALRPRPDGVRLQTSLGERRADLVVLAAGAWSAAFGLEVRAVQGQALLLDGPRDHPALYGGRRRGSGPAGYALGRPDGLYVGATTRLSASPRPDTYAGRWLCAQARALVPAHAERPVLARLVGLRPVTPDGLPLVAPHPTLPRVLVATGHGRHGALLAPLTARRVLALVRHHLGAAA</sequence>
<evidence type="ECO:0000259" key="3">
    <source>
        <dbReference type="Pfam" id="PF01266"/>
    </source>
</evidence>
<dbReference type="PANTHER" id="PTHR13847">
    <property type="entry name" value="SARCOSINE DEHYDROGENASE-RELATED"/>
    <property type="match status" value="1"/>
</dbReference>
<keyword evidence="5" id="KW-1185">Reference proteome</keyword>
<proteinExistence type="predicted"/>
<comment type="caution">
    <text evidence="4">The sequence shown here is derived from an EMBL/GenBank/DDBJ whole genome shotgun (WGS) entry which is preliminary data.</text>
</comment>
<feature type="domain" description="FAD dependent oxidoreductase" evidence="3">
    <location>
        <begin position="126"/>
        <end position="324"/>
    </location>
</feature>
<name>A0ABP9WB46_9DEIO</name>
<dbReference type="Gene3D" id="3.50.50.60">
    <property type="entry name" value="FAD/NAD(P)-binding domain"/>
    <property type="match status" value="2"/>
</dbReference>
<evidence type="ECO:0000256" key="1">
    <source>
        <dbReference type="ARBA" id="ARBA00023002"/>
    </source>
</evidence>
<reference evidence="4 5" key="1">
    <citation type="submission" date="2024-02" db="EMBL/GenBank/DDBJ databases">
        <title>Deinococcus carri NBRC 110142.</title>
        <authorList>
            <person name="Ichikawa N."/>
            <person name="Katano-Makiyama Y."/>
            <person name="Hidaka K."/>
        </authorList>
    </citation>
    <scope>NUCLEOTIDE SEQUENCE [LARGE SCALE GENOMIC DNA]</scope>
    <source>
        <strain evidence="4 5">NBRC 110142</strain>
    </source>
</reference>
<dbReference type="SUPFAM" id="SSF54373">
    <property type="entry name" value="FAD-linked reductases, C-terminal domain"/>
    <property type="match status" value="1"/>
</dbReference>
<accession>A0ABP9WB46</accession>
<keyword evidence="1" id="KW-0560">Oxidoreductase</keyword>
<dbReference type="SUPFAM" id="SSF51971">
    <property type="entry name" value="Nucleotide-binding domain"/>
    <property type="match status" value="1"/>
</dbReference>
<evidence type="ECO:0000313" key="4">
    <source>
        <dbReference type="EMBL" id="GAA5513970.1"/>
    </source>
</evidence>
<feature type="domain" description="FAD dependent oxidoreductase" evidence="3">
    <location>
        <begin position="23"/>
        <end position="114"/>
    </location>
</feature>
<organism evidence="4 5">
    <name type="scientific">Deinococcus carri</name>
    <dbReference type="NCBI Taxonomy" id="1211323"/>
    <lineage>
        <taxon>Bacteria</taxon>
        <taxon>Thermotogati</taxon>
        <taxon>Deinococcota</taxon>
        <taxon>Deinococci</taxon>
        <taxon>Deinococcales</taxon>
        <taxon>Deinococcaceae</taxon>
        <taxon>Deinococcus</taxon>
    </lineage>
</organism>
<feature type="region of interest" description="Disordered" evidence="2">
    <location>
        <begin position="118"/>
        <end position="138"/>
    </location>
</feature>
<dbReference type="EMBL" id="BAABRP010000012">
    <property type="protein sequence ID" value="GAA5513970.1"/>
    <property type="molecule type" value="Genomic_DNA"/>
</dbReference>
<dbReference type="Proteomes" id="UP001401887">
    <property type="component" value="Unassembled WGS sequence"/>
</dbReference>
<dbReference type="Gene3D" id="3.30.9.10">
    <property type="entry name" value="D-Amino Acid Oxidase, subunit A, domain 2"/>
    <property type="match status" value="1"/>
</dbReference>
<dbReference type="InterPro" id="IPR036188">
    <property type="entry name" value="FAD/NAD-bd_sf"/>
</dbReference>
<evidence type="ECO:0000256" key="2">
    <source>
        <dbReference type="SAM" id="MobiDB-lite"/>
    </source>
</evidence>
<dbReference type="InterPro" id="IPR006076">
    <property type="entry name" value="FAD-dep_OxRdtase"/>
</dbReference>
<dbReference type="Pfam" id="PF01266">
    <property type="entry name" value="DAO"/>
    <property type="match status" value="2"/>
</dbReference>
<protein>
    <submittedName>
        <fullName evidence="4">Glycine oxidase</fullName>
    </submittedName>
</protein>
<gene>
    <name evidence="4" type="primary">thiO</name>
    <name evidence="4" type="ORF">Dcar01_02719</name>
</gene>
<dbReference type="PANTHER" id="PTHR13847:SF289">
    <property type="entry name" value="GLYCINE OXIDASE"/>
    <property type="match status" value="1"/>
</dbReference>